<dbReference type="Pfam" id="PF03432">
    <property type="entry name" value="Relaxase"/>
    <property type="match status" value="1"/>
</dbReference>
<dbReference type="RefSeq" id="WP_147669795.1">
    <property type="nucleotide sequence ID" value="NZ_CP120678.1"/>
</dbReference>
<dbReference type="KEGG" id="sgbi:P3F81_08145"/>
<dbReference type="InterPro" id="IPR005094">
    <property type="entry name" value="Endonuclease_MobA/VirD2"/>
</dbReference>
<proteinExistence type="predicted"/>
<organism evidence="2 3">
    <name type="scientific">Selenobaculum gibii</name>
    <dbReference type="NCBI Taxonomy" id="3054208"/>
    <lineage>
        <taxon>Bacteria</taxon>
        <taxon>Bacillati</taxon>
        <taxon>Bacillota</taxon>
        <taxon>Negativicutes</taxon>
        <taxon>Selenomonadales</taxon>
        <taxon>Selenomonadaceae</taxon>
        <taxon>Selenobaculum</taxon>
    </lineage>
</organism>
<protein>
    <submittedName>
        <fullName evidence="2">Relaxase/mobilization nuclease domain-containing protein</fullName>
    </submittedName>
</protein>
<keyword evidence="3" id="KW-1185">Reference proteome</keyword>
<evidence type="ECO:0000313" key="3">
    <source>
        <dbReference type="Proteomes" id="UP001243623"/>
    </source>
</evidence>
<reference evidence="2" key="1">
    <citation type="submission" date="2023-03" db="EMBL/GenBank/DDBJ databases">
        <title>Selenobaculum gbiensis gen. nov. sp. nov., a new bacterium isolated from the gut microbiota of IBD patient.</title>
        <authorList>
            <person name="Yeo S."/>
            <person name="Park H."/>
            <person name="Huh C.S."/>
        </authorList>
    </citation>
    <scope>NUCLEOTIDE SEQUENCE</scope>
    <source>
        <strain evidence="2">ICN-92133</strain>
    </source>
</reference>
<name>A0A9Y2EUW9_9FIRM</name>
<dbReference type="Proteomes" id="UP001243623">
    <property type="component" value="Chromosome"/>
</dbReference>
<sequence length="158" mass="18782">MAIIKFIGNNRRTLYGQVEYLKDQKKTSSEYSYGFGVNPDFATEDMRTIKLLHQQEDGRQYKQFILSFDRQEQNELTTDKLMKIGVKVGHYYSNNYQILMTAHFDTDNLHLHYLINSVNIHTGQKFTSGRLDLHKFKLYVDEILKNYNMHLRMYSPEV</sequence>
<gene>
    <name evidence="2" type="ORF">P3F81_08145</name>
</gene>
<evidence type="ECO:0000259" key="1">
    <source>
        <dbReference type="Pfam" id="PF03432"/>
    </source>
</evidence>
<feature type="domain" description="MobA/VirD2-like nuclease" evidence="1">
    <location>
        <begin position="20"/>
        <end position="148"/>
    </location>
</feature>
<evidence type="ECO:0000313" key="2">
    <source>
        <dbReference type="EMBL" id="WIW69889.1"/>
    </source>
</evidence>
<dbReference type="AlphaFoldDB" id="A0A9Y2EUW9"/>
<accession>A0A9Y2EUW9</accession>
<dbReference type="EMBL" id="CP120678">
    <property type="protein sequence ID" value="WIW69889.1"/>
    <property type="molecule type" value="Genomic_DNA"/>
</dbReference>